<proteinExistence type="predicted"/>
<dbReference type="eggNOG" id="COG0500">
    <property type="taxonomic scope" value="Bacteria"/>
</dbReference>
<dbReference type="InterPro" id="IPR041698">
    <property type="entry name" value="Methyltransf_25"/>
</dbReference>
<organism evidence="2 3">
    <name type="scientific">Aquimarina atlantica</name>
    <dbReference type="NCBI Taxonomy" id="1317122"/>
    <lineage>
        <taxon>Bacteria</taxon>
        <taxon>Pseudomonadati</taxon>
        <taxon>Bacteroidota</taxon>
        <taxon>Flavobacteriia</taxon>
        <taxon>Flavobacteriales</taxon>
        <taxon>Flavobacteriaceae</taxon>
        <taxon>Aquimarina</taxon>
    </lineage>
</organism>
<dbReference type="SUPFAM" id="SSF53335">
    <property type="entry name" value="S-adenosyl-L-methionine-dependent methyltransferases"/>
    <property type="match status" value="1"/>
</dbReference>
<dbReference type="InterPro" id="IPR029063">
    <property type="entry name" value="SAM-dependent_MTases_sf"/>
</dbReference>
<dbReference type="RefSeq" id="WP_034240928.1">
    <property type="nucleotide sequence ID" value="NZ_AQRA01000003.1"/>
</dbReference>
<sequence>MNLRVRLHKPEQLDNLSLSGGILNATLDSLKFINTYFGNHKQLSKAILQYCKTQPGVERIHIVDIGCGGGDCIMHISKTLKKHKIKATFTGIDGNPKSIFYAQQNNPDPTHIRFHTANVLDKNFALPDCDVLISSHFMYHFNNESLIDFLKKLQSNTVKHIIFSELYRSKMAYHIFKTVRFMLPVSDMARKDGLIAIQRAFTNKELETIIRKSAIEKHRITKKPFFRMIAQIYLHDEKNII</sequence>
<evidence type="ECO:0000313" key="3">
    <source>
        <dbReference type="Proteomes" id="UP000023541"/>
    </source>
</evidence>
<dbReference type="EMBL" id="AQRA01000003">
    <property type="protein sequence ID" value="EZH74470.1"/>
    <property type="molecule type" value="Genomic_DNA"/>
</dbReference>
<reference evidence="2 3" key="1">
    <citation type="submission" date="2014-04" db="EMBL/GenBank/DDBJ databases">
        <title>Aquimarina sp. 22II-S11-z7 Genome Sequencing.</title>
        <authorList>
            <person name="Lai Q."/>
        </authorList>
    </citation>
    <scope>NUCLEOTIDE SEQUENCE [LARGE SCALE GENOMIC DNA]</scope>
    <source>
        <strain evidence="2 3">22II-S11-z7</strain>
    </source>
</reference>
<dbReference type="OrthoDB" id="9800454at2"/>
<dbReference type="Proteomes" id="UP000023541">
    <property type="component" value="Unassembled WGS sequence"/>
</dbReference>
<comment type="caution">
    <text evidence="2">The sequence shown here is derived from an EMBL/GenBank/DDBJ whole genome shotgun (WGS) entry which is preliminary data.</text>
</comment>
<feature type="domain" description="Methyltransferase" evidence="1">
    <location>
        <begin position="62"/>
        <end position="154"/>
    </location>
</feature>
<gene>
    <name evidence="2" type="ORF">ATO12_11925</name>
</gene>
<dbReference type="Gene3D" id="3.40.50.150">
    <property type="entry name" value="Vaccinia Virus protein VP39"/>
    <property type="match status" value="1"/>
</dbReference>
<evidence type="ECO:0000259" key="1">
    <source>
        <dbReference type="Pfam" id="PF13649"/>
    </source>
</evidence>
<dbReference type="AlphaFoldDB" id="A0A023BWS4"/>
<dbReference type="Pfam" id="PF13649">
    <property type="entry name" value="Methyltransf_25"/>
    <property type="match status" value="1"/>
</dbReference>
<keyword evidence="3" id="KW-1185">Reference proteome</keyword>
<evidence type="ECO:0000313" key="2">
    <source>
        <dbReference type="EMBL" id="EZH74470.1"/>
    </source>
</evidence>
<protein>
    <recommendedName>
        <fullName evidence="1">Methyltransferase domain-containing protein</fullName>
    </recommendedName>
</protein>
<dbReference type="STRING" id="1317122.ATO12_11925"/>
<dbReference type="CDD" id="cd02440">
    <property type="entry name" value="AdoMet_MTases"/>
    <property type="match status" value="1"/>
</dbReference>
<accession>A0A023BWS4</accession>
<name>A0A023BWS4_9FLAO</name>